<comment type="caution">
    <text evidence="1">The sequence shown here is derived from an EMBL/GenBank/DDBJ whole genome shotgun (WGS) entry which is preliminary data.</text>
</comment>
<dbReference type="AlphaFoldDB" id="A0A0F9WDA3"/>
<reference evidence="1" key="1">
    <citation type="journal article" date="2015" name="Nature">
        <title>Complex archaea that bridge the gap between prokaryotes and eukaryotes.</title>
        <authorList>
            <person name="Spang A."/>
            <person name="Saw J.H."/>
            <person name="Jorgensen S.L."/>
            <person name="Zaremba-Niedzwiedzka K."/>
            <person name="Martijn J."/>
            <person name="Lind A.E."/>
            <person name="van Eijk R."/>
            <person name="Schleper C."/>
            <person name="Guy L."/>
            <person name="Ettema T.J."/>
        </authorList>
    </citation>
    <scope>NUCLEOTIDE SEQUENCE</scope>
</reference>
<proteinExistence type="predicted"/>
<evidence type="ECO:0000313" key="1">
    <source>
        <dbReference type="EMBL" id="KKN76213.1"/>
    </source>
</evidence>
<sequence length="58" mass="6761">MRIVEDFEDLGWVQVSANNNEFDILLIKCKKCGCIIPNDETRKLHMNWHLSLGDKSIE</sequence>
<accession>A0A0F9WDA3</accession>
<organism evidence="1">
    <name type="scientific">marine sediment metagenome</name>
    <dbReference type="NCBI Taxonomy" id="412755"/>
    <lineage>
        <taxon>unclassified sequences</taxon>
        <taxon>metagenomes</taxon>
        <taxon>ecological metagenomes</taxon>
    </lineage>
</organism>
<name>A0A0F9WDA3_9ZZZZ</name>
<protein>
    <submittedName>
        <fullName evidence="1">Uncharacterized protein</fullName>
    </submittedName>
</protein>
<dbReference type="EMBL" id="LAZR01000298">
    <property type="protein sequence ID" value="KKN76213.1"/>
    <property type="molecule type" value="Genomic_DNA"/>
</dbReference>
<gene>
    <name evidence="1" type="ORF">LCGC14_0372390</name>
</gene>